<dbReference type="PANTHER" id="PTHR11831:SF47">
    <property type="entry name" value="SMALL RIBOSOMAL SUBUNIT PROTEIN US4Y"/>
    <property type="match status" value="1"/>
</dbReference>
<feature type="domain" description="Small ribosomal subunit protein uS4 N-terminal" evidence="11">
    <location>
        <begin position="75"/>
        <end position="179"/>
    </location>
</feature>
<dbReference type="GO" id="GO:0019843">
    <property type="term" value="F:rRNA binding"/>
    <property type="evidence" value="ECO:0007669"/>
    <property type="project" value="UniProtKB-KW"/>
</dbReference>
<dbReference type="InterPro" id="IPR018079">
    <property type="entry name" value="Ribosomal_uS4_CS"/>
</dbReference>
<gene>
    <name evidence="12" type="ORF">SAY87_003048</name>
</gene>
<dbReference type="Gene3D" id="3.10.290.10">
    <property type="entry name" value="RNA-binding S4 domain"/>
    <property type="match status" value="1"/>
</dbReference>
<name>A0AAN7KK99_9MYRT</name>
<dbReference type="GO" id="GO:0042274">
    <property type="term" value="P:ribosomal small subunit biogenesis"/>
    <property type="evidence" value="ECO:0007669"/>
    <property type="project" value="TreeGrafter"/>
</dbReference>
<comment type="caution">
    <text evidence="12">The sequence shown here is derived from an EMBL/GenBank/DDBJ whole genome shotgun (WGS) entry which is preliminary data.</text>
</comment>
<dbReference type="NCBIfam" id="NF003139">
    <property type="entry name" value="PRK04051.1"/>
    <property type="match status" value="1"/>
</dbReference>
<comment type="similarity">
    <text evidence="1 8">Belongs to the universal ribosomal protein uS4 family.</text>
</comment>
<evidence type="ECO:0000313" key="13">
    <source>
        <dbReference type="Proteomes" id="UP001345219"/>
    </source>
</evidence>
<evidence type="ECO:0000256" key="6">
    <source>
        <dbReference type="ARBA" id="ARBA00064713"/>
    </source>
</evidence>
<keyword evidence="3 7" id="KW-0694">RNA-binding</keyword>
<comment type="subunit">
    <text evidence="6">Binds to the translation initiation factors TIF3E1.</text>
</comment>
<reference evidence="12 13" key="1">
    <citation type="journal article" date="2023" name="Hortic Res">
        <title>Pangenome of water caltrop reveals structural variations and asymmetric subgenome divergence after allopolyploidization.</title>
        <authorList>
            <person name="Zhang X."/>
            <person name="Chen Y."/>
            <person name="Wang L."/>
            <person name="Yuan Y."/>
            <person name="Fang M."/>
            <person name="Shi L."/>
            <person name="Lu R."/>
            <person name="Comes H.P."/>
            <person name="Ma Y."/>
            <person name="Chen Y."/>
            <person name="Huang G."/>
            <person name="Zhou Y."/>
            <person name="Zheng Z."/>
            <person name="Qiu Y."/>
        </authorList>
    </citation>
    <scope>NUCLEOTIDE SEQUENCE [LARGE SCALE GENOMIC DNA]</scope>
    <source>
        <tissue evidence="12">Roots</tissue>
    </source>
</reference>
<dbReference type="GO" id="GO:0022627">
    <property type="term" value="C:cytosolic small ribosomal subunit"/>
    <property type="evidence" value="ECO:0007669"/>
    <property type="project" value="TreeGrafter"/>
</dbReference>
<keyword evidence="13" id="KW-1185">Reference proteome</keyword>
<dbReference type="InterPro" id="IPR002942">
    <property type="entry name" value="S4_RNA-bd"/>
</dbReference>
<evidence type="ECO:0000256" key="4">
    <source>
        <dbReference type="ARBA" id="ARBA00022980"/>
    </source>
</evidence>
<dbReference type="CDD" id="cd00165">
    <property type="entry name" value="S4"/>
    <property type="match status" value="1"/>
</dbReference>
<evidence type="ECO:0000256" key="9">
    <source>
        <dbReference type="SAM" id="MobiDB-lite"/>
    </source>
</evidence>
<organism evidence="12 13">
    <name type="scientific">Trapa incisa</name>
    <dbReference type="NCBI Taxonomy" id="236973"/>
    <lineage>
        <taxon>Eukaryota</taxon>
        <taxon>Viridiplantae</taxon>
        <taxon>Streptophyta</taxon>
        <taxon>Embryophyta</taxon>
        <taxon>Tracheophyta</taxon>
        <taxon>Spermatophyta</taxon>
        <taxon>Magnoliopsida</taxon>
        <taxon>eudicotyledons</taxon>
        <taxon>Gunneridae</taxon>
        <taxon>Pentapetalae</taxon>
        <taxon>rosids</taxon>
        <taxon>malvids</taxon>
        <taxon>Myrtales</taxon>
        <taxon>Lythraceae</taxon>
        <taxon>Trapa</taxon>
    </lineage>
</organism>
<keyword evidence="4 8" id="KW-0689">Ribosomal protein</keyword>
<evidence type="ECO:0000313" key="12">
    <source>
        <dbReference type="EMBL" id="KAK4767907.1"/>
    </source>
</evidence>
<dbReference type="SUPFAM" id="SSF55174">
    <property type="entry name" value="Alpha-L RNA-binding motif"/>
    <property type="match status" value="1"/>
</dbReference>
<evidence type="ECO:0000256" key="5">
    <source>
        <dbReference type="ARBA" id="ARBA00023274"/>
    </source>
</evidence>
<evidence type="ECO:0008006" key="14">
    <source>
        <dbReference type="Google" id="ProtNLM"/>
    </source>
</evidence>
<evidence type="ECO:0000256" key="7">
    <source>
        <dbReference type="PROSITE-ProRule" id="PRU00182"/>
    </source>
</evidence>
<protein>
    <recommendedName>
        <fullName evidence="14">40S ribosomal protein S9</fullName>
    </recommendedName>
</protein>
<evidence type="ECO:0000256" key="1">
    <source>
        <dbReference type="ARBA" id="ARBA00007465"/>
    </source>
</evidence>
<dbReference type="InterPro" id="IPR022801">
    <property type="entry name" value="Ribosomal_uS4"/>
</dbReference>
<proteinExistence type="inferred from homology"/>
<dbReference type="Pfam" id="PF00163">
    <property type="entry name" value="Ribosomal_S4"/>
    <property type="match status" value="1"/>
</dbReference>
<dbReference type="InterPro" id="IPR001912">
    <property type="entry name" value="Ribosomal_uS4_N"/>
</dbReference>
<dbReference type="EMBL" id="JAXIOK010000006">
    <property type="protein sequence ID" value="KAK4767907.1"/>
    <property type="molecule type" value="Genomic_DNA"/>
</dbReference>
<dbReference type="SMART" id="SM00363">
    <property type="entry name" value="S4"/>
    <property type="match status" value="1"/>
</dbReference>
<accession>A0AAN7KK99</accession>
<dbReference type="AlphaFoldDB" id="A0AAN7KK99"/>
<evidence type="ECO:0000259" key="10">
    <source>
        <dbReference type="SMART" id="SM00363"/>
    </source>
</evidence>
<dbReference type="InterPro" id="IPR005710">
    <property type="entry name" value="Ribosomal_uS4_euk/arc"/>
</dbReference>
<sequence>MAKDSEEETFGVKLSSLENCLVVKHVERLRCGRTPVSRLRAVATGEEPWFTSPSIATAKYLVLPIKHDAIRFKVRLQGMCNGKTFKKPRRPYEKERLDAELKLVGEYGLRCKRELWRVQYVLSRIRNNARHLLTLDEKNPRRIFEGEALLRRMNRYGLLDESQNKLDYVLALTVENFLERRLQTLVFKSGMAKSIHHARVLIRQRHIRVGRQVVNIPSFMVRVDSQKHIDFSLTSPFGGGRPGRVKRRNMKAAAKKASGGDGDEEDED</sequence>
<dbReference type="Proteomes" id="UP001345219">
    <property type="component" value="Chromosome 3"/>
</dbReference>
<keyword evidence="2 7" id="KW-0699">rRNA-binding</keyword>
<evidence type="ECO:0000256" key="3">
    <source>
        <dbReference type="ARBA" id="ARBA00022884"/>
    </source>
</evidence>
<dbReference type="Pfam" id="PF01479">
    <property type="entry name" value="S4"/>
    <property type="match status" value="1"/>
</dbReference>
<feature type="region of interest" description="Disordered" evidence="9">
    <location>
        <begin position="240"/>
        <end position="268"/>
    </location>
</feature>
<dbReference type="FunFam" id="3.10.290.10:FF:000021">
    <property type="entry name" value="40S ribosomal protein S9"/>
    <property type="match status" value="1"/>
</dbReference>
<dbReference type="GO" id="GO:0003735">
    <property type="term" value="F:structural constituent of ribosome"/>
    <property type="evidence" value="ECO:0007669"/>
    <property type="project" value="InterPro"/>
</dbReference>
<dbReference type="GO" id="GO:0006412">
    <property type="term" value="P:translation"/>
    <property type="evidence" value="ECO:0007669"/>
    <property type="project" value="InterPro"/>
</dbReference>
<feature type="compositionally biased region" description="Basic residues" evidence="9">
    <location>
        <begin position="243"/>
        <end position="254"/>
    </location>
</feature>
<dbReference type="NCBIfam" id="TIGR01018">
    <property type="entry name" value="uS4_arch"/>
    <property type="match status" value="1"/>
</dbReference>
<evidence type="ECO:0000256" key="2">
    <source>
        <dbReference type="ARBA" id="ARBA00022730"/>
    </source>
</evidence>
<evidence type="ECO:0000259" key="11">
    <source>
        <dbReference type="SMART" id="SM01390"/>
    </source>
</evidence>
<dbReference type="PROSITE" id="PS50889">
    <property type="entry name" value="S4"/>
    <property type="match status" value="1"/>
</dbReference>
<dbReference type="SMART" id="SM01390">
    <property type="entry name" value="Ribosomal_S4"/>
    <property type="match status" value="1"/>
</dbReference>
<dbReference type="InterPro" id="IPR036986">
    <property type="entry name" value="S4_RNA-bd_sf"/>
</dbReference>
<dbReference type="PANTHER" id="PTHR11831">
    <property type="entry name" value="30S 40S RIBOSOMAL PROTEIN"/>
    <property type="match status" value="1"/>
</dbReference>
<keyword evidence="5 8" id="KW-0687">Ribonucleoprotein</keyword>
<dbReference type="PROSITE" id="PS00632">
    <property type="entry name" value="RIBOSOMAL_S4"/>
    <property type="match status" value="1"/>
</dbReference>
<evidence type="ECO:0000256" key="8">
    <source>
        <dbReference type="RuleBase" id="RU003699"/>
    </source>
</evidence>
<feature type="domain" description="RNA-binding S4" evidence="10">
    <location>
        <begin position="180"/>
        <end position="244"/>
    </location>
</feature>